<evidence type="ECO:0000256" key="9">
    <source>
        <dbReference type="RuleBase" id="RU365015"/>
    </source>
</evidence>
<dbReference type="Pfam" id="PF00251">
    <property type="entry name" value="Glyco_hydro_32N"/>
    <property type="match status" value="1"/>
</dbReference>
<name>A0A4Q9W8Z6_STALU</name>
<evidence type="ECO:0000256" key="6">
    <source>
        <dbReference type="ARBA" id="ARBA00023295"/>
    </source>
</evidence>
<dbReference type="SUPFAM" id="SSF75005">
    <property type="entry name" value="Arabinanase/levansucrase/invertase"/>
    <property type="match status" value="1"/>
</dbReference>
<accession>A0A4Q9W8Z6</accession>
<comment type="pathway">
    <text evidence="1 9">Glycan biosynthesis; sucrose metabolism.</text>
</comment>
<organism evidence="12 13">
    <name type="scientific">Staphylococcus lugdunensis</name>
    <dbReference type="NCBI Taxonomy" id="28035"/>
    <lineage>
        <taxon>Bacteria</taxon>
        <taxon>Bacillati</taxon>
        <taxon>Bacillota</taxon>
        <taxon>Bacilli</taxon>
        <taxon>Bacillales</taxon>
        <taxon>Staphylococcaceae</taxon>
        <taxon>Staphylococcus</taxon>
    </lineage>
</organism>
<feature type="domain" description="Glycosyl hydrolase family 32 C-terminal" evidence="11">
    <location>
        <begin position="343"/>
        <end position="482"/>
    </location>
</feature>
<dbReference type="InterPro" id="IPR013320">
    <property type="entry name" value="ConA-like_dom_sf"/>
</dbReference>
<dbReference type="UniPathway" id="UPA00238"/>
<evidence type="ECO:0000256" key="5">
    <source>
        <dbReference type="ARBA" id="ARBA00022801"/>
    </source>
</evidence>
<evidence type="ECO:0000313" key="13">
    <source>
        <dbReference type="Proteomes" id="UP000293637"/>
    </source>
</evidence>
<comment type="function">
    <text evidence="9">Enables the bacterium to metabolize sucrose as a sole carbon source.</text>
</comment>
<dbReference type="Gene3D" id="2.60.120.560">
    <property type="entry name" value="Exo-inulinase, domain 1"/>
    <property type="match status" value="1"/>
</dbReference>
<dbReference type="Pfam" id="PF08244">
    <property type="entry name" value="Glyco_hydro_32C"/>
    <property type="match status" value="1"/>
</dbReference>
<comment type="catalytic activity">
    <reaction evidence="8">
        <text>Hydrolysis of terminal non-reducing beta-D-fructofuranoside residues in beta-D-fructofuranosides.</text>
        <dbReference type="EC" id="3.2.1.26"/>
    </reaction>
</comment>
<dbReference type="GO" id="GO:0005985">
    <property type="term" value="P:sucrose metabolic process"/>
    <property type="evidence" value="ECO:0007669"/>
    <property type="project" value="UniProtKB-UniPathway"/>
</dbReference>
<evidence type="ECO:0000313" key="12">
    <source>
        <dbReference type="EMBL" id="TBW71624.1"/>
    </source>
</evidence>
<dbReference type="InterPro" id="IPR013189">
    <property type="entry name" value="Glyco_hydro_32_C"/>
</dbReference>
<dbReference type="PANTHER" id="PTHR43101:SF1">
    <property type="entry name" value="BETA-FRUCTOSIDASE"/>
    <property type="match status" value="1"/>
</dbReference>
<evidence type="ECO:0000259" key="10">
    <source>
        <dbReference type="Pfam" id="PF00251"/>
    </source>
</evidence>
<dbReference type="CDD" id="cd18623">
    <property type="entry name" value="GH32_ScrB-like"/>
    <property type="match status" value="1"/>
</dbReference>
<comment type="subcellular location">
    <subcellularLocation>
        <location evidence="9">Cytoplasm</location>
    </subcellularLocation>
</comment>
<evidence type="ECO:0000256" key="3">
    <source>
        <dbReference type="ARBA" id="ARBA00012758"/>
    </source>
</evidence>
<keyword evidence="9" id="KW-0963">Cytoplasm</keyword>
<dbReference type="EMBL" id="SCHB01000007">
    <property type="protein sequence ID" value="TBW71624.1"/>
    <property type="molecule type" value="Genomic_DNA"/>
</dbReference>
<gene>
    <name evidence="12" type="ORF">EQ812_10470</name>
</gene>
<evidence type="ECO:0000256" key="4">
    <source>
        <dbReference type="ARBA" id="ARBA00019623"/>
    </source>
</evidence>
<comment type="similarity">
    <text evidence="2 8">Belongs to the glycosyl hydrolase 32 family.</text>
</comment>
<keyword evidence="9" id="KW-0119">Carbohydrate metabolism</keyword>
<dbReference type="SUPFAM" id="SSF49899">
    <property type="entry name" value="Concanavalin A-like lectins/glucanases"/>
    <property type="match status" value="1"/>
</dbReference>
<evidence type="ECO:0000256" key="1">
    <source>
        <dbReference type="ARBA" id="ARBA00004914"/>
    </source>
</evidence>
<dbReference type="InterPro" id="IPR006232">
    <property type="entry name" value="Suc6P_hydrolase"/>
</dbReference>
<dbReference type="RefSeq" id="WP_002492299.1">
    <property type="nucleotide sequence ID" value="NZ_AP021848.1"/>
</dbReference>
<dbReference type="PANTHER" id="PTHR43101">
    <property type="entry name" value="BETA-FRUCTOSIDASE"/>
    <property type="match status" value="1"/>
</dbReference>
<dbReference type="Gene3D" id="2.115.10.20">
    <property type="entry name" value="Glycosyl hydrolase domain, family 43"/>
    <property type="match status" value="1"/>
</dbReference>
<dbReference type="GO" id="GO:0004564">
    <property type="term" value="F:beta-fructofuranosidase activity"/>
    <property type="evidence" value="ECO:0007669"/>
    <property type="project" value="UniProtKB-EC"/>
</dbReference>
<evidence type="ECO:0000256" key="2">
    <source>
        <dbReference type="ARBA" id="ARBA00009902"/>
    </source>
</evidence>
<dbReference type="InterPro" id="IPR001362">
    <property type="entry name" value="Glyco_hydro_32"/>
</dbReference>
<dbReference type="InterPro" id="IPR023296">
    <property type="entry name" value="Glyco_hydro_beta-prop_sf"/>
</dbReference>
<dbReference type="InterPro" id="IPR018053">
    <property type="entry name" value="Glyco_hydro_32_AS"/>
</dbReference>
<dbReference type="GO" id="GO:0005737">
    <property type="term" value="C:cytoplasm"/>
    <property type="evidence" value="ECO:0007669"/>
    <property type="project" value="UniProtKB-SubCell"/>
</dbReference>
<dbReference type="InterPro" id="IPR013148">
    <property type="entry name" value="Glyco_hydro_32_N"/>
</dbReference>
<dbReference type="SMART" id="SM00640">
    <property type="entry name" value="Glyco_32"/>
    <property type="match status" value="1"/>
</dbReference>
<feature type="domain" description="Glycosyl hydrolase family 32 N-terminal" evidence="10">
    <location>
        <begin position="38"/>
        <end position="339"/>
    </location>
</feature>
<keyword evidence="5 8" id="KW-0378">Hydrolase</keyword>
<sequence>MSEWTREQRYQGIDDVPQSQLIELKQKVDASHYRQTYHIQPETGLLNDPNGLIFYNGTYYVSHQWFPLGAVHGLKYWFNYTSKDLVSFTPHGPILEPDTAYDSHGVYSGSAFEYNGQLYYMYTGNHRDSEWNRHSSQMLAKVDEYGDAVKFEKPVIPAPPTGYTQHFRDPNVFQKDGQYFMIIAAQNEQENACLLLYKMEEQVNEWAFVGEIATQLLNFGYMWECPDFFNLNQTDVLLFCPQGISPEGERYNNIYQSGYLLGTLDTQKPAFEHQDFKELDYGFDFYAPQTFLDKQGNRILIGWMGMPDTHYPTDDEGWAHCLTLPRVLTVEHGKLIQRPLPALQKLRHNEETAEGYANKFTTKLHPYEGLHYELIIDILENEASEVYFELRTSKQHSTLITYNKQSQRLTLDRSDSGALPEPVKGTTRSTILDTPLSQLQIFVDTSSIEIFCNNGERVLTSRIFPDEQATGIKTSTESGQVYLKFTKYELKDEK</sequence>
<dbReference type="Proteomes" id="UP000293637">
    <property type="component" value="Unassembled WGS sequence"/>
</dbReference>
<reference evidence="12 13" key="1">
    <citation type="journal article" date="2019" name="Sci. Transl. Med.">
        <title>Quorum sensing between bacterial species on the skin protects against epidermal injury in atopic dermatitis.</title>
        <authorList>
            <person name="Williams M.R."/>
        </authorList>
    </citation>
    <scope>NUCLEOTIDE SEQUENCE [LARGE SCALE GENOMIC DNA]</scope>
    <source>
        <strain evidence="12 13">E7</strain>
    </source>
</reference>
<dbReference type="AlphaFoldDB" id="A0A4Q9W8Z6"/>
<dbReference type="EC" id="3.2.1.26" evidence="3 8"/>
<proteinExistence type="inferred from homology"/>
<evidence type="ECO:0000259" key="11">
    <source>
        <dbReference type="Pfam" id="PF08244"/>
    </source>
</evidence>
<comment type="caution">
    <text evidence="12">The sequence shown here is derived from an EMBL/GenBank/DDBJ whole genome shotgun (WGS) entry which is preliminary data.</text>
</comment>
<evidence type="ECO:0000256" key="7">
    <source>
        <dbReference type="ARBA" id="ARBA00033367"/>
    </source>
</evidence>
<dbReference type="PROSITE" id="PS00609">
    <property type="entry name" value="GLYCOSYL_HYDROL_F32"/>
    <property type="match status" value="1"/>
</dbReference>
<keyword evidence="6 8" id="KW-0326">Glycosidase</keyword>
<evidence type="ECO:0000256" key="8">
    <source>
        <dbReference type="RuleBase" id="RU362110"/>
    </source>
</evidence>
<dbReference type="InterPro" id="IPR051214">
    <property type="entry name" value="GH32_Enzymes"/>
</dbReference>
<protein>
    <recommendedName>
        <fullName evidence="4 8">Sucrose-6-phosphate hydrolase</fullName>
        <ecNumber evidence="3 8">3.2.1.26</ecNumber>
    </recommendedName>
    <alternativeName>
        <fullName evidence="7 9">Invertase</fullName>
    </alternativeName>
</protein>
<dbReference type="NCBIfam" id="TIGR01322">
    <property type="entry name" value="scrB_fam"/>
    <property type="match status" value="1"/>
</dbReference>
<dbReference type="GeneID" id="58091668"/>